<name>A0ABU0I1W2_9HYPH</name>
<protein>
    <submittedName>
        <fullName evidence="1">Uncharacterized protein</fullName>
    </submittedName>
</protein>
<comment type="caution">
    <text evidence="1">The sequence shown here is derived from an EMBL/GenBank/DDBJ whole genome shotgun (WGS) entry which is preliminary data.</text>
</comment>
<accession>A0ABU0I1W2</accession>
<dbReference type="EMBL" id="JAUSVP010000005">
    <property type="protein sequence ID" value="MDQ0447701.1"/>
    <property type="molecule type" value="Genomic_DNA"/>
</dbReference>
<dbReference type="Proteomes" id="UP001231124">
    <property type="component" value="Unassembled WGS sequence"/>
</dbReference>
<evidence type="ECO:0000313" key="1">
    <source>
        <dbReference type="EMBL" id="MDQ0447701.1"/>
    </source>
</evidence>
<gene>
    <name evidence="1" type="ORF">QO012_002201</name>
</gene>
<reference evidence="1 2" key="1">
    <citation type="submission" date="2023-07" db="EMBL/GenBank/DDBJ databases">
        <title>Genomic Encyclopedia of Type Strains, Phase IV (KMG-IV): sequencing the most valuable type-strain genomes for metagenomic binning, comparative biology and taxonomic classification.</title>
        <authorList>
            <person name="Goeker M."/>
        </authorList>
    </citation>
    <scope>NUCLEOTIDE SEQUENCE [LARGE SCALE GENOMIC DNA]</scope>
    <source>
        <strain evidence="1 2">DSM 19013</strain>
    </source>
</reference>
<dbReference type="RefSeq" id="WP_238202865.1">
    <property type="nucleotide sequence ID" value="NZ_BPQE01000011.1"/>
</dbReference>
<sequence>MMHLSPEDEGAVERLTLHLLQDAYIDLAEVLRAVEPEAADLLLPTIEQRFADVLAGLCRHRSEGESSRAIALAVGERLWDIVGRAHGLRRDAEAA</sequence>
<evidence type="ECO:0000313" key="2">
    <source>
        <dbReference type="Proteomes" id="UP001231124"/>
    </source>
</evidence>
<keyword evidence="2" id="KW-1185">Reference proteome</keyword>
<proteinExistence type="predicted"/>
<organism evidence="1 2">
    <name type="scientific">Methylobacterium aerolatum</name>
    <dbReference type="NCBI Taxonomy" id="418708"/>
    <lineage>
        <taxon>Bacteria</taxon>
        <taxon>Pseudomonadati</taxon>
        <taxon>Pseudomonadota</taxon>
        <taxon>Alphaproteobacteria</taxon>
        <taxon>Hyphomicrobiales</taxon>
        <taxon>Methylobacteriaceae</taxon>
        <taxon>Methylobacterium</taxon>
    </lineage>
</organism>